<proteinExistence type="predicted"/>
<organism evidence="2 3">
    <name type="scientific">Durusdinium trenchii</name>
    <dbReference type="NCBI Taxonomy" id="1381693"/>
    <lineage>
        <taxon>Eukaryota</taxon>
        <taxon>Sar</taxon>
        <taxon>Alveolata</taxon>
        <taxon>Dinophyceae</taxon>
        <taxon>Suessiales</taxon>
        <taxon>Symbiodiniaceae</taxon>
        <taxon>Durusdinium</taxon>
    </lineage>
</organism>
<feature type="non-terminal residue" evidence="2">
    <location>
        <position position="444"/>
    </location>
</feature>
<name>A0ABP0NGD6_9DINO</name>
<feature type="compositionally biased region" description="Basic and acidic residues" evidence="1">
    <location>
        <begin position="223"/>
        <end position="237"/>
    </location>
</feature>
<evidence type="ECO:0000256" key="1">
    <source>
        <dbReference type="SAM" id="MobiDB-lite"/>
    </source>
</evidence>
<evidence type="ECO:0000313" key="2">
    <source>
        <dbReference type="EMBL" id="CAK9061430.1"/>
    </source>
</evidence>
<feature type="region of interest" description="Disordered" evidence="1">
    <location>
        <begin position="125"/>
        <end position="237"/>
    </location>
</feature>
<evidence type="ECO:0000313" key="3">
    <source>
        <dbReference type="Proteomes" id="UP001642484"/>
    </source>
</evidence>
<sequence>MQPPLPPPEVSSELHSWLVELGVIKGKPGAGKGSHVLPGKFLANLASGEGFVELLNSIFERHAVKQRLTAHSGQPHSTWTQVAKGLQRLSVELDDAAVGTLASGDQALALELLEELHTVYQHWAAQDAKKQRRPKGRRAQPQQGPNGYSHMVRPGAQPVLVPPPSTEKDKAAPGVEPSGRHAQSDAQEVTPLSKERGVVSPVEPTLPGSIEEAADELPSSYRSRPDEAPAPRDKRSKAVMDTLSLSADRDFTVATSAPELLGLSMIQQFRITPAQAQELLSDNGRRLQRAFSDANERNGAHLTRWLGSLTHYGRAIAELLLVRPEHVGFTLTILGHGLNSSSDAGELACSIVASVCGALTATHLKKDCTEWLVNSSALGDMTALMAQRPASTASAVSVMVSCCGDSWLVLTAQYLKHIARGEQEYLALIHNVLRVLLTTRETAE</sequence>
<gene>
    <name evidence="2" type="ORF">CCMP2556_LOCUS30201</name>
</gene>
<keyword evidence="3" id="KW-1185">Reference proteome</keyword>
<accession>A0ABP0NGD6</accession>
<dbReference type="Proteomes" id="UP001642484">
    <property type="component" value="Unassembled WGS sequence"/>
</dbReference>
<dbReference type="EMBL" id="CAXAMN010021612">
    <property type="protein sequence ID" value="CAK9061430.1"/>
    <property type="molecule type" value="Genomic_DNA"/>
</dbReference>
<protein>
    <submittedName>
        <fullName evidence="2">Uncharacterized protein</fullName>
    </submittedName>
</protein>
<comment type="caution">
    <text evidence="2">The sequence shown here is derived from an EMBL/GenBank/DDBJ whole genome shotgun (WGS) entry which is preliminary data.</text>
</comment>
<reference evidence="2 3" key="1">
    <citation type="submission" date="2024-02" db="EMBL/GenBank/DDBJ databases">
        <authorList>
            <person name="Chen Y."/>
            <person name="Shah S."/>
            <person name="Dougan E. K."/>
            <person name="Thang M."/>
            <person name="Chan C."/>
        </authorList>
    </citation>
    <scope>NUCLEOTIDE SEQUENCE [LARGE SCALE GENOMIC DNA]</scope>
</reference>